<proteinExistence type="predicted"/>
<dbReference type="Proteomes" id="UP000564033">
    <property type="component" value="Unassembled WGS sequence"/>
</dbReference>
<comment type="caution">
    <text evidence="2">The sequence shown here is derived from an EMBL/GenBank/DDBJ whole genome shotgun (WGS) entry which is preliminary data.</text>
</comment>
<sequence>MSLVTSLELNRALSNRINNAVTSKTKPYSPLELQRYGENHVAEFVDKSKANLRIIRLGTIFGKGVNQISDEKIDKLFIDATQKHQIEIDGEGLELHNIIHESDAVYGILKLTFSEDTSGEVISLCNKNDYTTLSLAYKLLELDVEAKAIKFVEREDADTILQDLYIPAPNATRFGWKQNITLEDSTIEQIEAYYEKSDRKWELDKTVGREKGEEEEKLSTVSRTKLGSIVHSLTKPFRRIAKPKEFFTEIDYFKILKYFTITVISTLLLYFLIAPIIGLILGGTLLYGQGKNLNTAITELDFDEIGRNSQNISQNTGRIENNLTKLSWLFKITNTQEHFSNINQIVQGTRYFSQSAQDLVMSLRPLGEYLKDFEPNLASTSSETHMVDDYSEYLSSLEDNTYILKEGIYTMTLAQNLINSVDTAKFPKFTRKYILEYKDLITKTSNTVKPLERLTLFLSDLLGVNERKRYLILFQDNSEIRSTGGWISNYAVIALEGGQIRELFIDDIYNAQATLNLKNYSSRTPNSMLRALPNTTFSFPLVNWDPNLESVLLSAEQFIYDLGKGTNLDGIITVDTSFIQKLLATWGGIEIPGENELITEGNLYQKMYEIEPDIDPNSLRSSPFLTNLFDSVITKFFSSKFNDYKQLHSVFSEALFQKNISMTFKNSIARGYVNENGWDSNIDAKFLTTPTSIDWNWGVNKATLYSKKAHSLEINVRDEKTIDYYYKVVIQNDSSTEQYPEGEYRNYIRIFLPHEAKVTGIRGFEENRQELYEESGYRIIAGWVNTPIKESKTLEISYRLIKDDNPSNFILRKSDTHYELDINIYKQPGSKKDTYNLSLFYPDNWTVEQTDGLSIIENSASKRFELSSNEHYYISWQR</sequence>
<dbReference type="Gene3D" id="3.90.25.10">
    <property type="entry name" value="UDP-galactose 4-epimerase, domain 1"/>
    <property type="match status" value="1"/>
</dbReference>
<keyword evidence="1" id="KW-0812">Transmembrane</keyword>
<keyword evidence="1" id="KW-1133">Transmembrane helix</keyword>
<organism evidence="2 3">
    <name type="scientific">Candidatus Dojkabacteria bacterium</name>
    <dbReference type="NCBI Taxonomy" id="2099670"/>
    <lineage>
        <taxon>Bacteria</taxon>
        <taxon>Candidatus Dojkabacteria</taxon>
    </lineage>
</organism>
<name>A0A847VDP8_9BACT</name>
<protein>
    <submittedName>
        <fullName evidence="2">DUF4012 domain-containing protein</fullName>
    </submittedName>
</protein>
<accession>A0A847VDP8</accession>
<evidence type="ECO:0000256" key="1">
    <source>
        <dbReference type="SAM" id="Phobius"/>
    </source>
</evidence>
<dbReference type="InterPro" id="IPR025101">
    <property type="entry name" value="DUF4012"/>
</dbReference>
<dbReference type="EMBL" id="JAAZIL010000052">
    <property type="protein sequence ID" value="NLZ24515.1"/>
    <property type="molecule type" value="Genomic_DNA"/>
</dbReference>
<dbReference type="InterPro" id="IPR036291">
    <property type="entry name" value="NAD(P)-bd_dom_sf"/>
</dbReference>
<dbReference type="AlphaFoldDB" id="A0A847VDP8"/>
<keyword evidence="1" id="KW-0472">Membrane</keyword>
<gene>
    <name evidence="2" type="ORF">GX888_02095</name>
</gene>
<evidence type="ECO:0000313" key="3">
    <source>
        <dbReference type="Proteomes" id="UP000564033"/>
    </source>
</evidence>
<evidence type="ECO:0000313" key="2">
    <source>
        <dbReference type="EMBL" id="NLZ24515.1"/>
    </source>
</evidence>
<dbReference type="Gene3D" id="3.40.50.720">
    <property type="entry name" value="NAD(P)-binding Rossmann-like Domain"/>
    <property type="match status" value="1"/>
</dbReference>
<dbReference type="SUPFAM" id="SSF51735">
    <property type="entry name" value="NAD(P)-binding Rossmann-fold domains"/>
    <property type="match status" value="1"/>
</dbReference>
<feature type="transmembrane region" description="Helical" evidence="1">
    <location>
        <begin position="258"/>
        <end position="287"/>
    </location>
</feature>
<dbReference type="Pfam" id="PF13196">
    <property type="entry name" value="DUF4012"/>
    <property type="match status" value="1"/>
</dbReference>
<reference evidence="2 3" key="1">
    <citation type="journal article" date="2020" name="Biotechnol. Biofuels">
        <title>New insights from the biogas microbiome by comprehensive genome-resolved metagenomics of nearly 1600 species originating from multiple anaerobic digesters.</title>
        <authorList>
            <person name="Campanaro S."/>
            <person name="Treu L."/>
            <person name="Rodriguez-R L.M."/>
            <person name="Kovalovszki A."/>
            <person name="Ziels R.M."/>
            <person name="Maus I."/>
            <person name="Zhu X."/>
            <person name="Kougias P.G."/>
            <person name="Basile A."/>
            <person name="Luo G."/>
            <person name="Schluter A."/>
            <person name="Konstantinidis K.T."/>
            <person name="Angelidaki I."/>
        </authorList>
    </citation>
    <scope>NUCLEOTIDE SEQUENCE [LARGE SCALE GENOMIC DNA]</scope>
    <source>
        <strain evidence="2">AS19jrsBPTG_9</strain>
    </source>
</reference>